<dbReference type="EMBL" id="JAGSXJ010000014">
    <property type="protein sequence ID" value="KAH6685966.1"/>
    <property type="molecule type" value="Genomic_DNA"/>
</dbReference>
<sequence>MRPLFDSSLRPGAPLETRAPNVLPRSSKMPMTNPPSRHAPMEAVILPERQVSGQMGNQSVVSKPPVAEPRPDAEPNLTLRGGGMSLGFDCCGGSCRFHKSCC</sequence>
<evidence type="ECO:0000313" key="2">
    <source>
        <dbReference type="EMBL" id="KAH6685966.1"/>
    </source>
</evidence>
<protein>
    <submittedName>
        <fullName evidence="2">Uncharacterized protein</fullName>
    </submittedName>
</protein>
<feature type="region of interest" description="Disordered" evidence="1">
    <location>
        <begin position="1"/>
        <end position="38"/>
    </location>
</feature>
<comment type="caution">
    <text evidence="2">The sequence shown here is derived from an EMBL/GenBank/DDBJ whole genome shotgun (WGS) entry which is preliminary data.</text>
</comment>
<feature type="region of interest" description="Disordered" evidence="1">
    <location>
        <begin position="53"/>
        <end position="79"/>
    </location>
</feature>
<dbReference type="AlphaFoldDB" id="A0A9P9ABS9"/>
<evidence type="ECO:0000313" key="3">
    <source>
        <dbReference type="Proteomes" id="UP000770015"/>
    </source>
</evidence>
<dbReference type="Proteomes" id="UP000770015">
    <property type="component" value="Unassembled WGS sequence"/>
</dbReference>
<gene>
    <name evidence="2" type="ORF">F5X68DRAFT_18013</name>
</gene>
<organism evidence="2 3">
    <name type="scientific">Plectosphaerella plurivora</name>
    <dbReference type="NCBI Taxonomy" id="936078"/>
    <lineage>
        <taxon>Eukaryota</taxon>
        <taxon>Fungi</taxon>
        <taxon>Dikarya</taxon>
        <taxon>Ascomycota</taxon>
        <taxon>Pezizomycotina</taxon>
        <taxon>Sordariomycetes</taxon>
        <taxon>Hypocreomycetidae</taxon>
        <taxon>Glomerellales</taxon>
        <taxon>Plectosphaerellaceae</taxon>
        <taxon>Plectosphaerella</taxon>
    </lineage>
</organism>
<proteinExistence type="predicted"/>
<accession>A0A9P9ABS9</accession>
<name>A0A9P9ABS9_9PEZI</name>
<keyword evidence="3" id="KW-1185">Reference proteome</keyword>
<dbReference type="OrthoDB" id="4567934at2759"/>
<reference evidence="2" key="1">
    <citation type="journal article" date="2021" name="Nat. Commun.">
        <title>Genetic determinants of endophytism in the Arabidopsis root mycobiome.</title>
        <authorList>
            <person name="Mesny F."/>
            <person name="Miyauchi S."/>
            <person name="Thiergart T."/>
            <person name="Pickel B."/>
            <person name="Atanasova L."/>
            <person name="Karlsson M."/>
            <person name="Huettel B."/>
            <person name="Barry K.W."/>
            <person name="Haridas S."/>
            <person name="Chen C."/>
            <person name="Bauer D."/>
            <person name="Andreopoulos W."/>
            <person name="Pangilinan J."/>
            <person name="LaButti K."/>
            <person name="Riley R."/>
            <person name="Lipzen A."/>
            <person name="Clum A."/>
            <person name="Drula E."/>
            <person name="Henrissat B."/>
            <person name="Kohler A."/>
            <person name="Grigoriev I.V."/>
            <person name="Martin F.M."/>
            <person name="Hacquard S."/>
        </authorList>
    </citation>
    <scope>NUCLEOTIDE SEQUENCE</scope>
    <source>
        <strain evidence="2">MPI-SDFR-AT-0117</strain>
    </source>
</reference>
<evidence type="ECO:0000256" key="1">
    <source>
        <dbReference type="SAM" id="MobiDB-lite"/>
    </source>
</evidence>